<dbReference type="GO" id="GO:0008270">
    <property type="term" value="F:zinc ion binding"/>
    <property type="evidence" value="ECO:0007669"/>
    <property type="project" value="UniProtKB-UniRule"/>
</dbReference>
<comment type="caution">
    <text evidence="4">The sequence shown here is derived from an EMBL/GenBank/DDBJ whole genome shotgun (WGS) entry which is preliminary data.</text>
</comment>
<reference evidence="5" key="5">
    <citation type="submission" date="2021-11" db="EMBL/GenBank/DDBJ databases">
        <authorList>
            <person name="Munson-Mcgee J."/>
            <person name="Field E."/>
            <person name="Bateson M."/>
            <person name="Rooney C."/>
            <person name="Stepanauskas R."/>
            <person name="Young M."/>
        </authorList>
    </citation>
    <scope>NUCLEOTIDE SEQUENCE</scope>
    <source>
        <strain evidence="5">SCGC AB-777_F03</strain>
    </source>
</reference>
<keyword evidence="8" id="KW-1185">Reference proteome</keyword>
<dbReference type="GO" id="GO:0000428">
    <property type="term" value="C:DNA-directed RNA polymerase complex"/>
    <property type="evidence" value="ECO:0007669"/>
    <property type="project" value="UniProtKB-KW"/>
</dbReference>
<dbReference type="EMBL" id="QEFH01000005">
    <property type="protein sequence ID" value="PVU71465.1"/>
    <property type="molecule type" value="Genomic_DNA"/>
</dbReference>
<evidence type="ECO:0000313" key="9">
    <source>
        <dbReference type="Proteomes" id="UP000245908"/>
    </source>
</evidence>
<protein>
    <recommendedName>
        <fullName evidence="2">Transcription elongation factor Spt4</fullName>
    </recommendedName>
</protein>
<evidence type="ECO:0000313" key="7">
    <source>
        <dbReference type="EMBL" id="PVU71465.1"/>
    </source>
</evidence>
<dbReference type="Proteomes" id="UP000245509">
    <property type="component" value="Unassembled WGS sequence"/>
</dbReference>
<dbReference type="PANTHER" id="PTHR40704:SF1">
    <property type="entry name" value="TRANSCRIPTION ELONGATION FACTOR SPT4"/>
    <property type="match status" value="1"/>
</dbReference>
<dbReference type="AlphaFoldDB" id="R1G9R4"/>
<reference evidence="4 8" key="1">
    <citation type="submission" date="2013-02" db="EMBL/GenBank/DDBJ databases">
        <title>Insights into archaeal evolution and symbiosis from the genomes of a Nanoarchaeon and its crenarchaeal host from Yellowstone National Park.</title>
        <authorList>
            <person name="Podar M."/>
            <person name="Makarova K.S."/>
            <person name="Graham D.E."/>
            <person name="Wolf Y.I."/>
            <person name="Koonin E.V."/>
            <person name="Reysenbach A.-L."/>
        </authorList>
    </citation>
    <scope>NUCLEOTIDE SEQUENCE [LARGE SCALE GENOMIC DNA]</scope>
</reference>
<organism evidence="4 8">
    <name type="scientific">Nanobsidianus stetteri</name>
    <dbReference type="NCBI Taxonomy" id="1294122"/>
    <lineage>
        <taxon>Archaea</taxon>
        <taxon>Nanobdellota</taxon>
        <taxon>Candidatus Nanoarchaeia</taxon>
        <taxon>Nanoarchaeales</taxon>
        <taxon>Nanopusillaceae</taxon>
        <taxon>Candidatus Nanobsidianus</taxon>
    </lineage>
</organism>
<accession>R1G9R4</accession>
<dbReference type="Proteomes" id="UP000053279">
    <property type="component" value="Unassembled WGS sequence"/>
</dbReference>
<dbReference type="InterPro" id="IPR029040">
    <property type="entry name" value="RPABC4/Spt4"/>
</dbReference>
<keyword evidence="6" id="KW-0238">DNA-binding</keyword>
<feature type="binding site" evidence="2">
    <location>
        <position position="11"/>
    </location>
    <ligand>
        <name>Zn(2+)</name>
        <dbReference type="ChEBI" id="CHEBI:29105"/>
    </ligand>
</feature>
<comment type="function">
    <text evidence="2">Stimulates transcription elongation.</text>
</comment>
<dbReference type="PANTHER" id="PTHR40704">
    <property type="entry name" value="TRANSCRIPTION ELONGATION FACTOR SPT4"/>
    <property type="match status" value="1"/>
</dbReference>
<dbReference type="SUPFAM" id="SSF63393">
    <property type="entry name" value="RNA polymerase subunits"/>
    <property type="match status" value="1"/>
</dbReference>
<evidence type="ECO:0000259" key="3">
    <source>
        <dbReference type="SMART" id="SM01389"/>
    </source>
</evidence>
<dbReference type="EMBL" id="QEFP02000008">
    <property type="protein sequence ID" value="MCC5447103.1"/>
    <property type="molecule type" value="Genomic_DNA"/>
</dbReference>
<keyword evidence="2" id="KW-0479">Metal-binding</keyword>
<dbReference type="InterPro" id="IPR007178">
    <property type="entry name" value="Spt4_arch"/>
</dbReference>
<feature type="binding site" evidence="2">
    <location>
        <position position="14"/>
    </location>
    <ligand>
        <name>Zn(2+)</name>
        <dbReference type="ChEBI" id="CHEBI:29105"/>
    </ligand>
</feature>
<evidence type="ECO:0000313" key="8">
    <source>
        <dbReference type="Proteomes" id="UP000053279"/>
    </source>
</evidence>
<comment type="similarity">
    <text evidence="2">Belongs to the archaeal Spt4 family.</text>
</comment>
<reference evidence="6" key="4">
    <citation type="submission" date="2017-05" db="EMBL/GenBank/DDBJ databases">
        <authorList>
            <person name="Song R."/>
            <person name="Chenine A.L."/>
            <person name="Ruprecht R.M."/>
        </authorList>
    </citation>
    <scope>NUCLEOTIDE SEQUENCE</scope>
    <source>
        <strain evidence="6">SCGC AB-777_F03</strain>
        <strain evidence="7">SCGC AB-777_O03</strain>
    </source>
</reference>
<dbReference type="EMBL" id="QEFP01000012">
    <property type="protein sequence ID" value="PVU68415.1"/>
    <property type="molecule type" value="Genomic_DNA"/>
</dbReference>
<feature type="domain" description="Spt4/RpoE2 zinc finger" evidence="3">
    <location>
        <begin position="8"/>
        <end position="67"/>
    </location>
</feature>
<evidence type="ECO:0000313" key="4">
    <source>
        <dbReference type="EMBL" id="EOD42579.1"/>
    </source>
</evidence>
<dbReference type="Pfam" id="PF06093">
    <property type="entry name" value="Spt4"/>
    <property type="match status" value="1"/>
</dbReference>
<evidence type="ECO:0000313" key="6">
    <source>
        <dbReference type="EMBL" id="PVU68415.1"/>
    </source>
</evidence>
<dbReference type="GO" id="GO:0003677">
    <property type="term" value="F:DNA binding"/>
    <property type="evidence" value="ECO:0007669"/>
    <property type="project" value="UniProtKB-KW"/>
</dbReference>
<keyword evidence="1 2" id="KW-0804">Transcription</keyword>
<dbReference type="SMART" id="SM01389">
    <property type="entry name" value="Spt4"/>
    <property type="match status" value="1"/>
</dbReference>
<dbReference type="EMBL" id="APJZ01000002">
    <property type="protein sequence ID" value="EOD42579.1"/>
    <property type="molecule type" value="Genomic_DNA"/>
</dbReference>
<comment type="subunit">
    <text evidence="2">Heterodimer composed of Spt4 and Spt5.</text>
</comment>
<dbReference type="Gene3D" id="2.20.28.90">
    <property type="match status" value="1"/>
</dbReference>
<evidence type="ECO:0000313" key="5">
    <source>
        <dbReference type="EMBL" id="MCC5447103.1"/>
    </source>
</evidence>
<dbReference type="RefSeq" id="WP_004578122.1">
    <property type="nucleotide sequence ID" value="NZ_QEFP02000008.1"/>
</dbReference>
<dbReference type="GO" id="GO:0016779">
    <property type="term" value="F:nucleotidyltransferase activity"/>
    <property type="evidence" value="ECO:0007669"/>
    <property type="project" value="UniProtKB-KW"/>
</dbReference>
<dbReference type="HAMAP" id="MF_00949">
    <property type="entry name" value="Spt4_arch"/>
    <property type="match status" value="1"/>
</dbReference>
<feature type="binding site" evidence="2">
    <location>
        <position position="25"/>
    </location>
    <ligand>
        <name>Zn(2+)</name>
        <dbReference type="ChEBI" id="CHEBI:29105"/>
    </ligand>
</feature>
<keyword evidence="2" id="KW-0805">Transcription regulation</keyword>
<proteinExistence type="inferred from homology"/>
<evidence type="ECO:0000256" key="1">
    <source>
        <dbReference type="ARBA" id="ARBA00023163"/>
    </source>
</evidence>
<name>R1G9R4_NANST</name>
<dbReference type="GO" id="GO:0006355">
    <property type="term" value="P:regulation of DNA-templated transcription"/>
    <property type="evidence" value="ECO:0007669"/>
    <property type="project" value="UniProtKB-UniRule"/>
</dbReference>
<reference evidence="5" key="3">
    <citation type="submission" date="2017-05" db="EMBL/GenBank/DDBJ databases">
        <authorList>
            <person name="Munson-Mcgee J.H."/>
        </authorList>
    </citation>
    <scope>NUCLEOTIDE SEQUENCE</scope>
    <source>
        <strain evidence="5">SCGC AB-777_F03</strain>
    </source>
</reference>
<dbReference type="InterPro" id="IPR022800">
    <property type="entry name" value="Spt4/RpoE2_Znf"/>
</dbReference>
<dbReference type="Proteomes" id="UP000245908">
    <property type="component" value="Unassembled WGS sequence"/>
</dbReference>
<dbReference type="InterPro" id="IPR038589">
    <property type="entry name" value="Spt4_dom_sf"/>
</dbReference>
<evidence type="ECO:0000256" key="2">
    <source>
        <dbReference type="HAMAP-Rule" id="MF_00949"/>
    </source>
</evidence>
<keyword evidence="4" id="KW-0808">Transferase</keyword>
<sequence length="67" mass="7786">MAYRKPKRKVCRNCKAIIDKDVDRCPYCGSTDLSEDYSGFIIIVNQENSEFSKKLNLKEGKWAIRVL</sequence>
<reference evidence="5 9" key="2">
    <citation type="journal article" date="2015" name="Appl. Environ. Microbiol.">
        <title>Nanoarchaeota, Their Sulfolobales Host, and Nanoarchaeota Virus Distribution across Yellowstone National Park Hot Springs.</title>
        <authorList>
            <person name="Munson-McGee J.H."/>
            <person name="Field E.K."/>
            <person name="Bateson M."/>
            <person name="Rooney C."/>
            <person name="Stepanauskas R."/>
            <person name="Young M.J."/>
        </authorList>
    </citation>
    <scope>NUCLEOTIDE SEQUENCE</scope>
    <source>
        <strain evidence="5">SCGC AB-777_F03</strain>
        <strain evidence="7">SCGC AB-777_O03</strain>
    </source>
</reference>
<dbReference type="NCBIfam" id="NF041664">
    <property type="entry name" value="RNAP_arch_Epp"/>
    <property type="match status" value="1"/>
</dbReference>
<gene>
    <name evidence="2" type="primary">spt4</name>
    <name evidence="5" type="ORF">DDW03_001665</name>
    <name evidence="6" type="ORF">DDW03_02445</name>
    <name evidence="7" type="ORF">DDW05_00950</name>
    <name evidence="4" type="ORF">Nst1_309</name>
</gene>
<keyword evidence="2" id="KW-0862">Zinc</keyword>
<keyword evidence="4" id="KW-0240">DNA-directed RNA polymerase</keyword>
<keyword evidence="4" id="KW-0548">Nucleotidyltransferase</keyword>
<feature type="binding site" evidence="2">
    <location>
        <position position="28"/>
    </location>
    <ligand>
        <name>Zn(2+)</name>
        <dbReference type="ChEBI" id="CHEBI:29105"/>
    </ligand>
</feature>